<dbReference type="FunFam" id="1.20.200.10:FF:000001">
    <property type="entry name" value="Fumarate hydratase, mitochondrial"/>
    <property type="match status" value="1"/>
</dbReference>
<dbReference type="GO" id="GO:0006099">
    <property type="term" value="P:tricarboxylic acid cycle"/>
    <property type="evidence" value="ECO:0007669"/>
    <property type="project" value="UniProtKB-UniRule"/>
</dbReference>
<proteinExistence type="inferred from homology"/>
<keyword evidence="3" id="KW-0963">Cytoplasm</keyword>
<comment type="subcellular location">
    <subcellularLocation>
        <location evidence="3">Cytoplasm</location>
    </subcellularLocation>
</comment>
<comment type="miscellaneous">
    <text evidence="3">There are 2 substrate-binding sites: the catalytic A site, and the non-catalytic B site that may play a role in the transfer of substrate or product between the active site and the solvent. Alternatively, the B site may bind allosteric effectors.</text>
</comment>
<dbReference type="InterPro" id="IPR022761">
    <property type="entry name" value="Fumarate_lyase_N"/>
</dbReference>
<dbReference type="InterPro" id="IPR000362">
    <property type="entry name" value="Fumarate_lyase_fam"/>
</dbReference>
<comment type="similarity">
    <text evidence="1 3">Belongs to the class-II fumarase/aspartase family. Fumarase subfamily.</text>
</comment>
<reference evidence="6" key="2">
    <citation type="submission" date="2023-08" db="EMBL/GenBank/DDBJ databases">
        <authorList>
            <person name="Luo J."/>
        </authorList>
    </citation>
    <scope>NUCLEOTIDE SEQUENCE</scope>
    <source>
        <strain evidence="6">DSM 25064</strain>
    </source>
</reference>
<comment type="catalytic activity">
    <reaction evidence="3">
        <text>(S)-malate = fumarate + H2O</text>
        <dbReference type="Rhea" id="RHEA:12460"/>
        <dbReference type="ChEBI" id="CHEBI:15377"/>
        <dbReference type="ChEBI" id="CHEBI:15589"/>
        <dbReference type="ChEBI" id="CHEBI:29806"/>
        <dbReference type="EC" id="4.2.1.2"/>
    </reaction>
</comment>
<comment type="subunit">
    <text evidence="3">Homotetramer.</text>
</comment>
<keyword evidence="2 3" id="KW-0456">Lyase</keyword>
<dbReference type="Gene3D" id="1.20.200.10">
    <property type="entry name" value="Fumarase/aspartase (Central domain)"/>
    <property type="match status" value="1"/>
</dbReference>
<dbReference type="SUPFAM" id="SSF48557">
    <property type="entry name" value="L-aspartase-like"/>
    <property type="match status" value="1"/>
</dbReference>
<dbReference type="Pfam" id="PF00206">
    <property type="entry name" value="Lyase_1"/>
    <property type="match status" value="1"/>
</dbReference>
<accession>A0AAW8B0T0</accession>
<dbReference type="GO" id="GO:0006106">
    <property type="term" value="P:fumarate metabolic process"/>
    <property type="evidence" value="ECO:0007669"/>
    <property type="project" value="InterPro"/>
</dbReference>
<feature type="binding site" evidence="3">
    <location>
        <begin position="138"/>
        <end position="140"/>
    </location>
    <ligand>
        <name>substrate</name>
    </ligand>
</feature>
<comment type="pathway">
    <text evidence="3">Carbohydrate metabolism; tricarboxylic acid cycle; (S)-malate from fumarate: step 1/1.</text>
</comment>
<feature type="site" description="Important for catalytic activity" evidence="3">
    <location>
        <position position="330"/>
    </location>
</feature>
<dbReference type="GO" id="GO:0004333">
    <property type="term" value="F:fumarate hydratase activity"/>
    <property type="evidence" value="ECO:0007669"/>
    <property type="project" value="UniProtKB-UniRule"/>
</dbReference>
<dbReference type="EC" id="4.2.1.2" evidence="3"/>
<dbReference type="Proteomes" id="UP001178354">
    <property type="component" value="Unassembled WGS sequence"/>
</dbReference>
<dbReference type="InterPro" id="IPR018951">
    <property type="entry name" value="Fumarase_C_C"/>
</dbReference>
<dbReference type="PROSITE" id="PS00163">
    <property type="entry name" value="FUMARATE_LYASES"/>
    <property type="match status" value="1"/>
</dbReference>
<dbReference type="AlphaFoldDB" id="A0AAW8B0T0"/>
<evidence type="ECO:0000256" key="1">
    <source>
        <dbReference type="ARBA" id="ARBA00009084"/>
    </source>
</evidence>
<dbReference type="InterPro" id="IPR008948">
    <property type="entry name" value="L-Aspartase-like"/>
</dbReference>
<evidence type="ECO:0000313" key="6">
    <source>
        <dbReference type="EMBL" id="MDP1519446.1"/>
    </source>
</evidence>
<dbReference type="FunFam" id="1.10.40.30:FF:000002">
    <property type="entry name" value="Fumarate hydratase class II"/>
    <property type="match status" value="1"/>
</dbReference>
<dbReference type="NCBIfam" id="NF008909">
    <property type="entry name" value="PRK12273.1"/>
    <property type="match status" value="1"/>
</dbReference>
<dbReference type="Pfam" id="PF10415">
    <property type="entry name" value="FumaraseC_C"/>
    <property type="match status" value="1"/>
</dbReference>
<evidence type="ECO:0000259" key="4">
    <source>
        <dbReference type="Pfam" id="PF00206"/>
    </source>
</evidence>
<dbReference type="GO" id="GO:0005737">
    <property type="term" value="C:cytoplasm"/>
    <property type="evidence" value="ECO:0007669"/>
    <property type="project" value="UniProtKB-SubCell"/>
</dbReference>
<dbReference type="InterPro" id="IPR005677">
    <property type="entry name" value="Fum_hydII"/>
</dbReference>
<sequence>MKYRDENDSLGSVRVPEAALWGAQTQRAKENFPHHGGAMPWLVIEALAVIKKAAAIANEQLDQLDGQQKALIVKACDEVLAREHDGQFPLSIWQSGSGTQGNMNMNEVIANRANELAGGSRGSKSPVHPNDHVNCSQSSNDVFPTAMHLSALWAVERILLPSLVNLRDALQGKAVEFEGLWKVGRTHLMDAAPMTLGQEFGGYVAQIEGVIAQLERARDGLYSLAIGGTAVGTGLNTPEGWQEAVIGQLRQLSGLTVTSGDNKFAALSSHGPLLTLSSALRLFASELLVIGNNLRMLASGPRAGLGELQLPANEPGSSIMPGKVNPTQIESITMVAVQVMGLDSAVNLACTQGHLQLNVFKPLIIHNVLQAIELLAASSGHFVRHCLDGLTCHEQQLANNVEYSLMIVTALTPTLGYDKAAEIAKYAQANNLTIRQVLEEQKILSGEEFDRLIKQHVLVG</sequence>
<dbReference type="PRINTS" id="PR00149">
    <property type="entry name" value="FUMRATELYASE"/>
</dbReference>
<feature type="binding site" evidence="3">
    <location>
        <begin position="97"/>
        <end position="99"/>
    </location>
    <ligand>
        <name>substrate</name>
    </ligand>
</feature>
<protein>
    <recommendedName>
        <fullName evidence="3">Fumarate hydratase class II</fullName>
        <shortName evidence="3">Fumarase C</shortName>
        <ecNumber evidence="3">4.2.1.2</ecNumber>
    </recommendedName>
    <alternativeName>
        <fullName evidence="3">Aerobic fumarase</fullName>
    </alternativeName>
    <alternativeName>
        <fullName evidence="3">Iron-independent fumarase</fullName>
    </alternativeName>
</protein>
<evidence type="ECO:0000256" key="2">
    <source>
        <dbReference type="ARBA" id="ARBA00023239"/>
    </source>
</evidence>
<feature type="active site" evidence="3">
    <location>
        <position position="317"/>
    </location>
</feature>
<dbReference type="Gene3D" id="1.10.275.10">
    <property type="entry name" value="Fumarase/aspartase (N-terminal domain)"/>
    <property type="match status" value="1"/>
</dbReference>
<reference evidence="6" key="1">
    <citation type="journal article" date="2010" name="Int. J. Syst. Evol. Microbiol.">
        <title>Porticoccus litoralis gen. nov., sp. nov., a gammaproteobacterium isolated from the Yellow Sea.</title>
        <authorList>
            <person name="Oh H.M."/>
            <person name="Kim H."/>
            <person name="Kim K.M."/>
            <person name="Min G.S."/>
            <person name="Cho J.C."/>
        </authorList>
    </citation>
    <scope>NUCLEOTIDE SEQUENCE</scope>
    <source>
        <strain evidence="6">DSM 25064</strain>
    </source>
</reference>
<dbReference type="PANTHER" id="PTHR11444">
    <property type="entry name" value="ASPARTATEAMMONIA/ARGININOSUCCINATE/ADENYLOSUCCINATE LYASE"/>
    <property type="match status" value="1"/>
</dbReference>
<dbReference type="FunFam" id="1.10.275.10:FF:000001">
    <property type="entry name" value="Fumarate hydratase, mitochondrial"/>
    <property type="match status" value="1"/>
</dbReference>
<feature type="binding site" description="in site B" evidence="3">
    <location>
        <begin position="128"/>
        <end position="131"/>
    </location>
    <ligand>
        <name>substrate</name>
    </ligand>
</feature>
<keyword evidence="7" id="KW-1185">Reference proteome</keyword>
<feature type="active site" description="Proton donor/acceptor" evidence="3">
    <location>
        <position position="187"/>
    </location>
</feature>
<feature type="binding site" evidence="3">
    <location>
        <position position="318"/>
    </location>
    <ligand>
        <name>substrate</name>
    </ligand>
</feature>
<comment type="caution">
    <text evidence="6">The sequence shown here is derived from an EMBL/GenBank/DDBJ whole genome shotgun (WGS) entry which is preliminary data.</text>
</comment>
<name>A0AAW8B0T0_9GAMM</name>
<comment type="function">
    <text evidence="3">Involved in the TCA cycle. Catalyzes the stereospecific interconversion of fumarate to L-malate.</text>
</comment>
<feature type="binding site" evidence="3">
    <location>
        <begin position="323"/>
        <end position="325"/>
    </location>
    <ligand>
        <name>substrate</name>
    </ligand>
</feature>
<feature type="domain" description="Fumarate lyase N-terminal" evidence="4">
    <location>
        <begin position="12"/>
        <end position="341"/>
    </location>
</feature>
<keyword evidence="3" id="KW-0816">Tricarboxylic acid cycle</keyword>
<evidence type="ECO:0000313" key="7">
    <source>
        <dbReference type="Proteomes" id="UP001178354"/>
    </source>
</evidence>
<evidence type="ECO:0000259" key="5">
    <source>
        <dbReference type="Pfam" id="PF10415"/>
    </source>
</evidence>
<organism evidence="6 7">
    <name type="scientific">Porticoccus litoralis</name>
    <dbReference type="NCBI Taxonomy" id="434086"/>
    <lineage>
        <taxon>Bacteria</taxon>
        <taxon>Pseudomonadati</taxon>
        <taxon>Pseudomonadota</taxon>
        <taxon>Gammaproteobacteria</taxon>
        <taxon>Cellvibrionales</taxon>
        <taxon>Porticoccaceae</taxon>
        <taxon>Porticoccus</taxon>
    </lineage>
</organism>
<dbReference type="EMBL" id="JAUUUU010000001">
    <property type="protein sequence ID" value="MDP1519446.1"/>
    <property type="molecule type" value="Genomic_DNA"/>
</dbReference>
<dbReference type="HAMAP" id="MF_00743">
    <property type="entry name" value="FumaraseC"/>
    <property type="match status" value="1"/>
</dbReference>
<dbReference type="InterPro" id="IPR020557">
    <property type="entry name" value="Fumarate_lyase_CS"/>
</dbReference>
<dbReference type="InterPro" id="IPR024083">
    <property type="entry name" value="Fumarase/histidase_N"/>
</dbReference>
<gene>
    <name evidence="3" type="primary">fumC</name>
    <name evidence="6" type="ORF">Q8A57_00510</name>
</gene>
<dbReference type="Gene3D" id="1.10.40.30">
    <property type="entry name" value="Fumarase/aspartase (C-terminal domain)"/>
    <property type="match status" value="1"/>
</dbReference>
<feature type="domain" description="Fumarase C C-terminal" evidence="5">
    <location>
        <begin position="407"/>
        <end position="458"/>
    </location>
</feature>
<feature type="binding site" evidence="3">
    <location>
        <position position="186"/>
    </location>
    <ligand>
        <name>substrate</name>
    </ligand>
</feature>
<evidence type="ECO:0000256" key="3">
    <source>
        <dbReference type="HAMAP-Rule" id="MF_00743"/>
    </source>
</evidence>
<dbReference type="RefSeq" id="WP_305168962.1">
    <property type="nucleotide sequence ID" value="NZ_JAUUUU010000001.1"/>
</dbReference>